<sequence>MSGGIETDMAFDRHEDARATDDPSLREKREQLREVMRIAPIICAVHCINALILSLAFLDTAPAPLVGGPLALLLAGFGLRSLLLLRQSRREIPLSAVPRRIIVLNAVTGAFVLALASWSAALASYGTPAQVLVAVIHDCATIAICTVSLLHLRSAALTALSALVPVGLVKIATGVALVQAGTMICVISGGGLLYLTVLYSARFRQLVRQHGDLKRLNRETERLARVDLLTGLPNRRSFFSDLDAIVAASSPDAEIHLAVIDVDGFKTVNEMYGHAIGDAALAEIAMRIGEFCGERHRLGRLGGDEFGLVVAGGESADDAFDLCCRIGEALRQPLHLAERTVRVSASIGFASARASSRDVVHLHEQVHYALREAKLDRRAGCMRFSPAQEARLRRANAVAQALRNADFQRELRLEFQPVIDADRNGIIAFEALARWYSPEIGRVSPVDFITAAENAGLIGLMTDVLLVKALAGAAQWPERVHLYFNLSAHDIMMPDFAARAAEIIRASGVSPARIAFEVTETAIIRDFAAAKDTLDALKALGIAVALDDFGTGFSSLSYIHRLPIDKLKIDRSFTSEILTNPACRDIVRSVSGLCRKLGIDCVAEGVETQAQMVLLGRLGCRSMQGYFFSRPLPAEEAAALACARGAAGDADARVVSAA</sequence>
<dbReference type="EMBL" id="BSPK01000019">
    <property type="protein sequence ID" value="GLS63107.1"/>
    <property type="molecule type" value="Genomic_DNA"/>
</dbReference>
<evidence type="ECO:0000256" key="1">
    <source>
        <dbReference type="SAM" id="Phobius"/>
    </source>
</evidence>
<reference evidence="4 6" key="3">
    <citation type="submission" date="2019-07" db="EMBL/GenBank/DDBJ databases">
        <title>Whole genome shotgun sequence of Methylobacterium oxalidis NBRC 107715.</title>
        <authorList>
            <person name="Hosoyama A."/>
            <person name="Uohara A."/>
            <person name="Ohji S."/>
            <person name="Ichikawa N."/>
        </authorList>
    </citation>
    <scope>NUCLEOTIDE SEQUENCE [LARGE SCALE GENOMIC DNA]</scope>
    <source>
        <strain evidence="4 6">NBRC 107715</strain>
    </source>
</reference>
<dbReference type="Gene3D" id="3.30.70.270">
    <property type="match status" value="1"/>
</dbReference>
<dbReference type="Proteomes" id="UP000321960">
    <property type="component" value="Unassembled WGS sequence"/>
</dbReference>
<dbReference type="PROSITE" id="PS50883">
    <property type="entry name" value="EAL"/>
    <property type="match status" value="1"/>
</dbReference>
<dbReference type="GO" id="GO:0071111">
    <property type="term" value="F:cyclic-guanylate-specific phosphodiesterase activity"/>
    <property type="evidence" value="ECO:0007669"/>
    <property type="project" value="InterPro"/>
</dbReference>
<dbReference type="SMART" id="SM00052">
    <property type="entry name" value="EAL"/>
    <property type="match status" value="1"/>
</dbReference>
<reference evidence="5" key="1">
    <citation type="journal article" date="2014" name="Int. J. Syst. Evol. Microbiol.">
        <title>Complete genome of a new Firmicutes species belonging to the dominant human colonic microbiota ('Ruminococcus bicirculans') reveals two chromosomes and a selective capacity to utilize plant glucans.</title>
        <authorList>
            <consortium name="NISC Comparative Sequencing Program"/>
            <person name="Wegmann U."/>
            <person name="Louis P."/>
            <person name="Goesmann A."/>
            <person name="Henrissat B."/>
            <person name="Duncan S.H."/>
            <person name="Flint H.J."/>
        </authorList>
    </citation>
    <scope>NUCLEOTIDE SEQUENCE</scope>
    <source>
        <strain evidence="5">NBRC 107715</strain>
    </source>
</reference>
<dbReference type="PANTHER" id="PTHR33121:SF71">
    <property type="entry name" value="OXYGEN SENSOR PROTEIN DOSP"/>
    <property type="match status" value="1"/>
</dbReference>
<evidence type="ECO:0000259" key="3">
    <source>
        <dbReference type="PROSITE" id="PS50887"/>
    </source>
</evidence>
<dbReference type="SUPFAM" id="SSF141868">
    <property type="entry name" value="EAL domain-like"/>
    <property type="match status" value="1"/>
</dbReference>
<feature type="transmembrane region" description="Helical" evidence="1">
    <location>
        <begin position="64"/>
        <end position="83"/>
    </location>
</feature>
<feature type="transmembrane region" description="Helical" evidence="1">
    <location>
        <begin position="131"/>
        <end position="150"/>
    </location>
</feature>
<dbReference type="Pfam" id="PF00990">
    <property type="entry name" value="GGDEF"/>
    <property type="match status" value="1"/>
</dbReference>
<dbReference type="AlphaFoldDB" id="A0A512J8V4"/>
<gene>
    <name evidence="5" type="ORF">GCM10007888_14880</name>
    <name evidence="4" type="ORF">MOX02_44260</name>
</gene>
<reference evidence="5" key="4">
    <citation type="submission" date="2023-01" db="EMBL/GenBank/DDBJ databases">
        <title>Draft genome sequence of Methylobacterium oxalidis strain NBRC 107715.</title>
        <authorList>
            <person name="Sun Q."/>
            <person name="Mori K."/>
        </authorList>
    </citation>
    <scope>NUCLEOTIDE SEQUENCE</scope>
    <source>
        <strain evidence="5">NBRC 107715</strain>
    </source>
</reference>
<evidence type="ECO:0000313" key="7">
    <source>
        <dbReference type="Proteomes" id="UP001156856"/>
    </source>
</evidence>
<keyword evidence="7" id="KW-1185">Reference proteome</keyword>
<feature type="transmembrane region" description="Helical" evidence="1">
    <location>
        <begin position="38"/>
        <end position="58"/>
    </location>
</feature>
<feature type="domain" description="EAL" evidence="2">
    <location>
        <begin position="391"/>
        <end position="645"/>
    </location>
</feature>
<dbReference type="PANTHER" id="PTHR33121">
    <property type="entry name" value="CYCLIC DI-GMP PHOSPHODIESTERASE PDEF"/>
    <property type="match status" value="1"/>
</dbReference>
<evidence type="ECO:0000313" key="5">
    <source>
        <dbReference type="EMBL" id="GLS63107.1"/>
    </source>
</evidence>
<dbReference type="InterPro" id="IPR043128">
    <property type="entry name" value="Rev_trsase/Diguanyl_cyclase"/>
</dbReference>
<keyword evidence="1" id="KW-1133">Transmembrane helix</keyword>
<keyword evidence="1" id="KW-0812">Transmembrane</keyword>
<dbReference type="NCBIfam" id="TIGR00254">
    <property type="entry name" value="GGDEF"/>
    <property type="match status" value="1"/>
</dbReference>
<accession>A0A512J8V4</accession>
<protein>
    <submittedName>
        <fullName evidence="4">GGDEF-domain containing protein</fullName>
    </submittedName>
</protein>
<organism evidence="4 6">
    <name type="scientific">Methylobacterium oxalidis</name>
    <dbReference type="NCBI Taxonomy" id="944322"/>
    <lineage>
        <taxon>Bacteria</taxon>
        <taxon>Pseudomonadati</taxon>
        <taxon>Pseudomonadota</taxon>
        <taxon>Alphaproteobacteria</taxon>
        <taxon>Hyphomicrobiales</taxon>
        <taxon>Methylobacteriaceae</taxon>
        <taxon>Methylobacterium</taxon>
    </lineage>
</organism>
<proteinExistence type="predicted"/>
<dbReference type="InterPro" id="IPR001633">
    <property type="entry name" value="EAL_dom"/>
</dbReference>
<evidence type="ECO:0000313" key="6">
    <source>
        <dbReference type="Proteomes" id="UP000321960"/>
    </source>
</evidence>
<dbReference type="PROSITE" id="PS50887">
    <property type="entry name" value="GGDEF"/>
    <property type="match status" value="1"/>
</dbReference>
<comment type="caution">
    <text evidence="4">The sequence shown here is derived from an EMBL/GenBank/DDBJ whole genome shotgun (WGS) entry which is preliminary data.</text>
</comment>
<feature type="transmembrane region" description="Helical" evidence="1">
    <location>
        <begin position="181"/>
        <end position="201"/>
    </location>
</feature>
<dbReference type="EMBL" id="BJZU01000101">
    <property type="protein sequence ID" value="GEP06388.1"/>
    <property type="molecule type" value="Genomic_DNA"/>
</dbReference>
<reference evidence="7" key="2">
    <citation type="journal article" date="2019" name="Int. J. Syst. Evol. Microbiol.">
        <title>The Global Catalogue of Microorganisms (GCM) 10K type strain sequencing project: providing services to taxonomists for standard genome sequencing and annotation.</title>
        <authorList>
            <consortium name="The Broad Institute Genomics Platform"/>
            <consortium name="The Broad Institute Genome Sequencing Center for Infectious Disease"/>
            <person name="Wu L."/>
            <person name="Ma J."/>
        </authorList>
    </citation>
    <scope>NUCLEOTIDE SEQUENCE [LARGE SCALE GENOMIC DNA]</scope>
    <source>
        <strain evidence="7">NBRC 107715</strain>
    </source>
</reference>
<name>A0A512J8V4_9HYPH</name>
<feature type="domain" description="GGDEF" evidence="3">
    <location>
        <begin position="253"/>
        <end position="386"/>
    </location>
</feature>
<dbReference type="InterPro" id="IPR050706">
    <property type="entry name" value="Cyclic-di-GMP_PDE-like"/>
</dbReference>
<keyword evidence="1" id="KW-0472">Membrane</keyword>
<evidence type="ECO:0000313" key="4">
    <source>
        <dbReference type="EMBL" id="GEP06388.1"/>
    </source>
</evidence>
<dbReference type="CDD" id="cd01948">
    <property type="entry name" value="EAL"/>
    <property type="match status" value="1"/>
</dbReference>
<dbReference type="InterPro" id="IPR029787">
    <property type="entry name" value="Nucleotide_cyclase"/>
</dbReference>
<dbReference type="SMART" id="SM00267">
    <property type="entry name" value="GGDEF"/>
    <property type="match status" value="1"/>
</dbReference>
<dbReference type="CDD" id="cd01949">
    <property type="entry name" value="GGDEF"/>
    <property type="match status" value="1"/>
</dbReference>
<dbReference type="Gene3D" id="3.20.20.450">
    <property type="entry name" value="EAL domain"/>
    <property type="match status" value="1"/>
</dbReference>
<dbReference type="Proteomes" id="UP001156856">
    <property type="component" value="Unassembled WGS sequence"/>
</dbReference>
<dbReference type="InterPro" id="IPR000160">
    <property type="entry name" value="GGDEF_dom"/>
</dbReference>
<evidence type="ECO:0000259" key="2">
    <source>
        <dbReference type="PROSITE" id="PS50883"/>
    </source>
</evidence>
<dbReference type="Pfam" id="PF00563">
    <property type="entry name" value="EAL"/>
    <property type="match status" value="1"/>
</dbReference>
<feature type="transmembrane region" description="Helical" evidence="1">
    <location>
        <begin position="103"/>
        <end position="125"/>
    </location>
</feature>
<dbReference type="SUPFAM" id="SSF55073">
    <property type="entry name" value="Nucleotide cyclase"/>
    <property type="match status" value="1"/>
</dbReference>
<dbReference type="InterPro" id="IPR035919">
    <property type="entry name" value="EAL_sf"/>
</dbReference>